<reference evidence="2" key="1">
    <citation type="submission" date="2016-11" db="UniProtKB">
        <authorList>
            <consortium name="WormBaseParasite"/>
        </authorList>
    </citation>
    <scope>IDENTIFICATION</scope>
</reference>
<dbReference type="Proteomes" id="UP000095282">
    <property type="component" value="Unplaced"/>
</dbReference>
<dbReference type="eggNOG" id="ENOG502THW6">
    <property type="taxonomic scope" value="Eukaryota"/>
</dbReference>
<dbReference type="STRING" id="1561998.A0A1I7UQN5"/>
<protein>
    <submittedName>
        <fullName evidence="2">DNA-directed RNA polymerase III subunit RPC3</fullName>
    </submittedName>
</protein>
<dbReference type="WBParaSite" id="Csp11.Scaffold630.g18377.t1">
    <property type="protein sequence ID" value="Csp11.Scaffold630.g18377.t1"/>
    <property type="gene ID" value="Csp11.Scaffold630.g18377"/>
</dbReference>
<evidence type="ECO:0000313" key="2">
    <source>
        <dbReference type="WBParaSite" id="Csp11.Scaffold630.g18377.t1"/>
    </source>
</evidence>
<accession>A0A1I7UQN5</accession>
<proteinExistence type="predicted"/>
<name>A0A1I7UQN5_9PELO</name>
<sequence>MESCPGTSESGRRIGRRRAPFERKSLKDLVSVIPECEGSRMINNMNDVFEVLDDKIRMMNRVMVNLACDDYNSKVFTRAEILQRMVVDCQGITSLMQIQKMKLSTLRHVVPVGVVSNEFARENALLRQLNAKKFQRKLPSSPYMSLEPEAKVQKGNFSDVLIENVYRSVYRDFLLFPSPVFRVSDFVRRMCSSNSNKFHGAQIAYLLPELVRRKVIHRFPLTNEADSLIVKELHIPTVGPHLKIFSLTELEYMQASVPKKLSELKQIISKIDQSVLAQLDGQIWASLANIIMATVIKSPSNIVGHDEFPECLPKSIMSATATLSRVGFLEQNHQPNQSVMKFEKKINKESIEQLGKLFGNYNLFLINY</sequence>
<dbReference type="AlphaFoldDB" id="A0A1I7UQN5"/>
<evidence type="ECO:0000313" key="1">
    <source>
        <dbReference type="Proteomes" id="UP000095282"/>
    </source>
</evidence>
<keyword evidence="1" id="KW-1185">Reference proteome</keyword>
<organism evidence="1 2">
    <name type="scientific">Caenorhabditis tropicalis</name>
    <dbReference type="NCBI Taxonomy" id="1561998"/>
    <lineage>
        <taxon>Eukaryota</taxon>
        <taxon>Metazoa</taxon>
        <taxon>Ecdysozoa</taxon>
        <taxon>Nematoda</taxon>
        <taxon>Chromadorea</taxon>
        <taxon>Rhabditida</taxon>
        <taxon>Rhabditina</taxon>
        <taxon>Rhabditomorpha</taxon>
        <taxon>Rhabditoidea</taxon>
        <taxon>Rhabditidae</taxon>
        <taxon>Peloderinae</taxon>
        <taxon>Caenorhabditis</taxon>
    </lineage>
</organism>